<name>A0A7H0VGP0_9FLAO</name>
<feature type="signal peptide" evidence="1">
    <location>
        <begin position="1"/>
        <end position="16"/>
    </location>
</feature>
<dbReference type="RefSeq" id="WP_210759415.1">
    <property type="nucleotide sequence ID" value="NZ_CP060139.1"/>
</dbReference>
<dbReference type="EMBL" id="CP060139">
    <property type="protein sequence ID" value="QNR24888.1"/>
    <property type="molecule type" value="Genomic_DNA"/>
</dbReference>
<gene>
    <name evidence="2" type="ORF">H4K34_03335</name>
</gene>
<dbReference type="Proteomes" id="UP000516305">
    <property type="component" value="Chromosome"/>
</dbReference>
<accession>A0A7H0VGP0</accession>
<keyword evidence="1" id="KW-0732">Signal</keyword>
<keyword evidence="3" id="KW-1185">Reference proteome</keyword>
<dbReference type="KEGG" id="chyd:H4K34_03335"/>
<sequence>MKYLLPLLLITSGLFAQNTKDWQFDIQFGGANLLGFSLDFERQFQVSEKGNQRIGIGSGAGIGGFGTSILWKLESQYYYKRWTFGIEAALYGDNPLLPAYWLVESPLDAILYPNLGYTWTYKNSKSLRLSFGAYIPFEREIRNVYNRLEPVRLIPLDVVPMIGLSYGFPLQSKNYKAQEGNRFQ</sequence>
<evidence type="ECO:0008006" key="4">
    <source>
        <dbReference type="Google" id="ProtNLM"/>
    </source>
</evidence>
<reference evidence="2 3" key="1">
    <citation type="submission" date="2020-08" db="EMBL/GenBank/DDBJ databases">
        <title>Croceimicrobium hydrocarbonivorans gen. nov., sp. nov., a novel marine bacterium isolated from a bacterial consortium that degrades polyethylene terephthalate.</title>
        <authorList>
            <person name="Liu R."/>
        </authorList>
    </citation>
    <scope>NUCLEOTIDE SEQUENCE [LARGE SCALE GENOMIC DNA]</scope>
    <source>
        <strain evidence="2 3">A20-9</strain>
    </source>
</reference>
<feature type="chain" id="PRO_5028839977" description="Outer membrane protein beta-barrel domain-containing protein" evidence="1">
    <location>
        <begin position="17"/>
        <end position="184"/>
    </location>
</feature>
<evidence type="ECO:0000256" key="1">
    <source>
        <dbReference type="SAM" id="SignalP"/>
    </source>
</evidence>
<protein>
    <recommendedName>
        <fullName evidence="4">Outer membrane protein beta-barrel domain-containing protein</fullName>
    </recommendedName>
</protein>
<evidence type="ECO:0000313" key="2">
    <source>
        <dbReference type="EMBL" id="QNR24888.1"/>
    </source>
</evidence>
<proteinExistence type="predicted"/>
<organism evidence="2 3">
    <name type="scientific">Croceimicrobium hydrocarbonivorans</name>
    <dbReference type="NCBI Taxonomy" id="2761580"/>
    <lineage>
        <taxon>Bacteria</taxon>
        <taxon>Pseudomonadati</taxon>
        <taxon>Bacteroidota</taxon>
        <taxon>Flavobacteriia</taxon>
        <taxon>Flavobacteriales</taxon>
        <taxon>Owenweeksiaceae</taxon>
        <taxon>Croceimicrobium</taxon>
    </lineage>
</organism>
<evidence type="ECO:0000313" key="3">
    <source>
        <dbReference type="Proteomes" id="UP000516305"/>
    </source>
</evidence>
<dbReference type="AlphaFoldDB" id="A0A7H0VGP0"/>